<dbReference type="SMART" id="SM00848">
    <property type="entry name" value="Inhibitor_I29"/>
    <property type="match status" value="1"/>
</dbReference>
<sequence length="98" mass="11534">MWEKIAVIFVFVIVCAMANPLPSKLEDQWRDFKTKHGKKYESDEEEARRFEIFKEAVAKIEEHNKKYEEGKVTYTMGINQFADLTQEEFKKNLGVPST</sequence>
<dbReference type="InterPro" id="IPR038765">
    <property type="entry name" value="Papain-like_cys_pep_sf"/>
</dbReference>
<reference evidence="3" key="1">
    <citation type="journal article" date="2023" name="Insect Mol. Biol.">
        <title>Genome sequencing provides insights into the evolution of gene families encoding plant cell wall-degrading enzymes in longhorned beetles.</title>
        <authorList>
            <person name="Shin N.R."/>
            <person name="Okamura Y."/>
            <person name="Kirsch R."/>
            <person name="Pauchet Y."/>
        </authorList>
    </citation>
    <scope>NUCLEOTIDE SEQUENCE</scope>
    <source>
        <strain evidence="3">AMC_N1</strain>
    </source>
</reference>
<dbReference type="EMBL" id="JAPWTK010000013">
    <property type="protein sequence ID" value="KAJ8959298.1"/>
    <property type="molecule type" value="Genomic_DNA"/>
</dbReference>
<dbReference type="Gene3D" id="1.10.287.2250">
    <property type="match status" value="1"/>
</dbReference>
<accession>A0AAV8Z796</accession>
<dbReference type="FunFam" id="1.10.287.2250:FF:000003">
    <property type="entry name" value="Cathepsin L"/>
    <property type="match status" value="1"/>
</dbReference>
<protein>
    <recommendedName>
        <fullName evidence="2">Cathepsin propeptide inhibitor domain-containing protein</fullName>
    </recommendedName>
</protein>
<evidence type="ECO:0000313" key="3">
    <source>
        <dbReference type="EMBL" id="KAJ8959298.1"/>
    </source>
</evidence>
<dbReference type="InterPro" id="IPR013201">
    <property type="entry name" value="Prot_inhib_I29"/>
</dbReference>
<organism evidence="3 4">
    <name type="scientific">Aromia moschata</name>
    <dbReference type="NCBI Taxonomy" id="1265417"/>
    <lineage>
        <taxon>Eukaryota</taxon>
        <taxon>Metazoa</taxon>
        <taxon>Ecdysozoa</taxon>
        <taxon>Arthropoda</taxon>
        <taxon>Hexapoda</taxon>
        <taxon>Insecta</taxon>
        <taxon>Pterygota</taxon>
        <taxon>Neoptera</taxon>
        <taxon>Endopterygota</taxon>
        <taxon>Coleoptera</taxon>
        <taxon>Polyphaga</taxon>
        <taxon>Cucujiformia</taxon>
        <taxon>Chrysomeloidea</taxon>
        <taxon>Cerambycidae</taxon>
        <taxon>Cerambycinae</taxon>
        <taxon>Callichromatini</taxon>
        <taxon>Aromia</taxon>
    </lineage>
</organism>
<feature type="domain" description="Cathepsin propeptide inhibitor" evidence="2">
    <location>
        <begin position="29"/>
        <end position="89"/>
    </location>
</feature>
<dbReference type="SUPFAM" id="SSF54001">
    <property type="entry name" value="Cysteine proteinases"/>
    <property type="match status" value="1"/>
</dbReference>
<evidence type="ECO:0000313" key="4">
    <source>
        <dbReference type="Proteomes" id="UP001162162"/>
    </source>
</evidence>
<dbReference type="AlphaFoldDB" id="A0AAV8Z796"/>
<keyword evidence="1" id="KW-0732">Signal</keyword>
<feature type="chain" id="PRO_5043832683" description="Cathepsin propeptide inhibitor domain-containing protein" evidence="1">
    <location>
        <begin position="19"/>
        <end position="98"/>
    </location>
</feature>
<name>A0AAV8Z796_9CUCU</name>
<keyword evidence="4" id="KW-1185">Reference proteome</keyword>
<dbReference type="Proteomes" id="UP001162162">
    <property type="component" value="Unassembled WGS sequence"/>
</dbReference>
<proteinExistence type="predicted"/>
<evidence type="ECO:0000259" key="2">
    <source>
        <dbReference type="SMART" id="SM00848"/>
    </source>
</evidence>
<gene>
    <name evidence="3" type="ORF">NQ318_021984</name>
</gene>
<feature type="signal peptide" evidence="1">
    <location>
        <begin position="1"/>
        <end position="18"/>
    </location>
</feature>
<comment type="caution">
    <text evidence="3">The sequence shown here is derived from an EMBL/GenBank/DDBJ whole genome shotgun (WGS) entry which is preliminary data.</text>
</comment>
<dbReference type="Pfam" id="PF08246">
    <property type="entry name" value="Inhibitor_I29"/>
    <property type="match status" value="1"/>
</dbReference>
<evidence type="ECO:0000256" key="1">
    <source>
        <dbReference type="SAM" id="SignalP"/>
    </source>
</evidence>